<comment type="caution">
    <text evidence="3">The sequence shown here is derived from an EMBL/GenBank/DDBJ whole genome shotgun (WGS) entry which is preliminary data.</text>
</comment>
<proteinExistence type="predicted"/>
<evidence type="ECO:0000313" key="4">
    <source>
        <dbReference type="Proteomes" id="UP000293671"/>
    </source>
</evidence>
<organism evidence="3 4">
    <name type="scientific">Rivibacter subsaxonicus</name>
    <dbReference type="NCBI Taxonomy" id="457575"/>
    <lineage>
        <taxon>Bacteria</taxon>
        <taxon>Pseudomonadati</taxon>
        <taxon>Pseudomonadota</taxon>
        <taxon>Betaproteobacteria</taxon>
        <taxon>Burkholderiales</taxon>
        <taxon>Rivibacter</taxon>
    </lineage>
</organism>
<dbReference type="EMBL" id="SHKP01000007">
    <property type="protein sequence ID" value="RZT95026.1"/>
    <property type="molecule type" value="Genomic_DNA"/>
</dbReference>
<evidence type="ECO:0000256" key="2">
    <source>
        <dbReference type="SAM" id="Phobius"/>
    </source>
</evidence>
<feature type="transmembrane region" description="Helical" evidence="2">
    <location>
        <begin position="73"/>
        <end position="92"/>
    </location>
</feature>
<accession>A0A4Q7VG77</accession>
<evidence type="ECO:0000256" key="1">
    <source>
        <dbReference type="SAM" id="MobiDB-lite"/>
    </source>
</evidence>
<dbReference type="AlphaFoldDB" id="A0A4Q7VG77"/>
<sequence length="123" mass="12394">MVTAPDDPSRPLFGTPGTAPAPAKLAPEPMTALQAFFHALNLLLPGLLLGLIAAGLAKLLWRQALRGVALARLAAWGAGAAVLASLAGLVLVGRDGAMLTYLAMVLACAAALLVAGFGGRREA</sequence>
<protein>
    <submittedName>
        <fullName evidence="3">Uncharacterized protein</fullName>
    </submittedName>
</protein>
<keyword evidence="2" id="KW-0472">Membrane</keyword>
<evidence type="ECO:0000313" key="3">
    <source>
        <dbReference type="EMBL" id="RZT95026.1"/>
    </source>
</evidence>
<dbReference type="Proteomes" id="UP000293671">
    <property type="component" value="Unassembled WGS sequence"/>
</dbReference>
<keyword evidence="2" id="KW-1133">Transmembrane helix</keyword>
<reference evidence="3 4" key="1">
    <citation type="submission" date="2019-02" db="EMBL/GenBank/DDBJ databases">
        <title>Genomic Encyclopedia of Type Strains, Phase IV (KMG-IV): sequencing the most valuable type-strain genomes for metagenomic binning, comparative biology and taxonomic classification.</title>
        <authorList>
            <person name="Goeker M."/>
        </authorList>
    </citation>
    <scope>NUCLEOTIDE SEQUENCE [LARGE SCALE GENOMIC DNA]</scope>
    <source>
        <strain evidence="3 4">DSM 19570</strain>
    </source>
</reference>
<keyword evidence="4" id="KW-1185">Reference proteome</keyword>
<keyword evidence="2" id="KW-0812">Transmembrane</keyword>
<feature type="region of interest" description="Disordered" evidence="1">
    <location>
        <begin position="1"/>
        <end position="21"/>
    </location>
</feature>
<feature type="transmembrane region" description="Helical" evidence="2">
    <location>
        <begin position="35"/>
        <end position="61"/>
    </location>
</feature>
<feature type="transmembrane region" description="Helical" evidence="2">
    <location>
        <begin position="98"/>
        <end position="118"/>
    </location>
</feature>
<name>A0A4Q7VG77_9BURK</name>
<gene>
    <name evidence="3" type="ORF">EV670_2773</name>
</gene>